<evidence type="ECO:0000313" key="2">
    <source>
        <dbReference type="EMBL" id="CAA9250899.1"/>
    </source>
</evidence>
<dbReference type="SMART" id="SM01120">
    <property type="entry name" value="Dak2"/>
    <property type="match status" value="1"/>
</dbReference>
<dbReference type="InterPro" id="IPR050270">
    <property type="entry name" value="DegV_domain_contain"/>
</dbReference>
<sequence>MTTLVRLEAAHLRAVVVAFRDALRLHQEAVNRLNVYPVPDGDTGTNMALTLESVVAELDAAATDMAATCKAISHGSLMGARGNSGVILSQILRGIAGGFADDDGTGVDGTGVAAALTAAAEAAYQAVMRPVEGTILTVVRRSAEAASSCVADGAPSLVDVLDEARSAGQEALDATPEQLPVLKEAGVVDAGGAGLLLLLDAALHVVDGRPIPPPPAAPDGLGELTPSAAHGMAGEGDRSIADLRYEVMYLLEAPDAAVPAFKEVWAGIGDSIVVVGGDGIWNCHIHTDDIGASIEAATDIGRPRRIRVTDLLEQVEEERWVREGAEAVAGETAPGRDVVTAVVAVATGDGIRRIFRSLGVTSIVAGGQSMNPSTAQLLEAVAATGASEVVLLPNNKNIIPVAEQVDALTDVTVRVVPTRGIAEGFAALLSYDPDAPATDNAKEMAGAAEAVLAGEVTRAVRESSCEVGPIAAGDWLGIARSGIVAVEPSLAGATTGLLDALVDESHEMVTIIEGEGSSPADTRRITEWVAEHRPGVEVEVHHGGQPLYPYLLGVE</sequence>
<protein>
    <submittedName>
        <fullName evidence="2">Dihydroxyacetone kinase-like protein, phosphatase domain / Dihydroxyacetone kinase-like protein, kinase domain</fullName>
    </submittedName>
</protein>
<dbReference type="GO" id="GO:0006071">
    <property type="term" value="P:glycerol metabolic process"/>
    <property type="evidence" value="ECO:0007669"/>
    <property type="project" value="InterPro"/>
</dbReference>
<evidence type="ECO:0000259" key="1">
    <source>
        <dbReference type="PROSITE" id="PS51480"/>
    </source>
</evidence>
<dbReference type="PROSITE" id="PS51480">
    <property type="entry name" value="DHAL"/>
    <property type="match status" value="1"/>
</dbReference>
<dbReference type="InterPro" id="IPR033470">
    <property type="entry name" value="FakA-like_C"/>
</dbReference>
<dbReference type="Gene3D" id="1.25.40.340">
    <property type="match status" value="1"/>
</dbReference>
<dbReference type="InterPro" id="IPR048394">
    <property type="entry name" value="FakA-like_M"/>
</dbReference>
<dbReference type="NCBIfam" id="TIGR03599">
    <property type="entry name" value="YloV"/>
    <property type="match status" value="1"/>
</dbReference>
<name>A0A6J4IFT9_9ACTN</name>
<dbReference type="SMART" id="SM01121">
    <property type="entry name" value="Dak1_2"/>
    <property type="match status" value="1"/>
</dbReference>
<dbReference type="SUPFAM" id="SSF101473">
    <property type="entry name" value="DhaL-like"/>
    <property type="match status" value="1"/>
</dbReference>
<reference evidence="2" key="1">
    <citation type="submission" date="2020-02" db="EMBL/GenBank/DDBJ databases">
        <authorList>
            <person name="Meier V. D."/>
        </authorList>
    </citation>
    <scope>NUCLEOTIDE SEQUENCE</scope>
    <source>
        <strain evidence="2">AVDCRST_MAG20</strain>
    </source>
</reference>
<keyword evidence="2" id="KW-0418">Kinase</keyword>
<dbReference type="Pfam" id="PF21645">
    <property type="entry name" value="FakA-like_M"/>
    <property type="match status" value="1"/>
</dbReference>
<proteinExistence type="predicted"/>
<dbReference type="AlphaFoldDB" id="A0A6J4IFT9"/>
<dbReference type="PANTHER" id="PTHR33434">
    <property type="entry name" value="DEGV DOMAIN-CONTAINING PROTEIN DR_1986-RELATED"/>
    <property type="match status" value="1"/>
</dbReference>
<dbReference type="GO" id="GO:0004371">
    <property type="term" value="F:glycerone kinase activity"/>
    <property type="evidence" value="ECO:0007669"/>
    <property type="project" value="InterPro"/>
</dbReference>
<dbReference type="PANTHER" id="PTHR33434:SF4">
    <property type="entry name" value="PHOSPHATASE PROTEIN"/>
    <property type="match status" value="1"/>
</dbReference>
<keyword evidence="2" id="KW-0808">Transferase</keyword>
<gene>
    <name evidence="2" type="ORF">AVDCRST_MAG20-2131</name>
</gene>
<accession>A0A6J4IFT9</accession>
<dbReference type="Pfam" id="PF13684">
    <property type="entry name" value="FakA-like_C"/>
    <property type="match status" value="1"/>
</dbReference>
<dbReference type="Pfam" id="PF02734">
    <property type="entry name" value="Dak2"/>
    <property type="match status" value="1"/>
</dbReference>
<dbReference type="EMBL" id="CADCSY010000099">
    <property type="protein sequence ID" value="CAA9250899.1"/>
    <property type="molecule type" value="Genomic_DNA"/>
</dbReference>
<dbReference type="InterPro" id="IPR004007">
    <property type="entry name" value="DhaL_dom"/>
</dbReference>
<dbReference type="InterPro" id="IPR036117">
    <property type="entry name" value="DhaL_dom_sf"/>
</dbReference>
<organism evidence="2">
    <name type="scientific">uncultured Acidimicrobiales bacterium</name>
    <dbReference type="NCBI Taxonomy" id="310071"/>
    <lineage>
        <taxon>Bacteria</taxon>
        <taxon>Bacillati</taxon>
        <taxon>Actinomycetota</taxon>
        <taxon>Acidimicrobiia</taxon>
        <taxon>Acidimicrobiales</taxon>
        <taxon>environmental samples</taxon>
    </lineage>
</organism>
<feature type="domain" description="DhaL" evidence="1">
    <location>
        <begin position="10"/>
        <end position="204"/>
    </location>
</feature>
<dbReference type="InterPro" id="IPR019986">
    <property type="entry name" value="YloV-like"/>
</dbReference>